<feature type="non-terminal residue" evidence="1">
    <location>
        <position position="284"/>
    </location>
</feature>
<accession>A0A1M4ZXF5</accession>
<reference evidence="1 2" key="1">
    <citation type="submission" date="2016-11" db="EMBL/GenBank/DDBJ databases">
        <authorList>
            <person name="Jaros S."/>
            <person name="Januszkiewicz K."/>
            <person name="Wedrychowicz H."/>
        </authorList>
    </citation>
    <scope>NUCLEOTIDE SEQUENCE [LARGE SCALE GENOMIC DNA]</scope>
    <source>
        <strain evidence="1 2">DSM 14828</strain>
    </source>
</reference>
<dbReference type="OrthoDB" id="1821007at2"/>
<organism evidence="1 2">
    <name type="scientific">Alkalibacter saccharofermentans DSM 14828</name>
    <dbReference type="NCBI Taxonomy" id="1120975"/>
    <lineage>
        <taxon>Bacteria</taxon>
        <taxon>Bacillati</taxon>
        <taxon>Bacillota</taxon>
        <taxon>Clostridia</taxon>
        <taxon>Eubacteriales</taxon>
        <taxon>Eubacteriaceae</taxon>
        <taxon>Alkalibacter</taxon>
    </lineage>
</organism>
<evidence type="ECO:0000313" key="2">
    <source>
        <dbReference type="Proteomes" id="UP000184251"/>
    </source>
</evidence>
<keyword evidence="2" id="KW-1185">Reference proteome</keyword>
<dbReference type="EMBL" id="FQTU01000021">
    <property type="protein sequence ID" value="SHF22733.1"/>
    <property type="molecule type" value="Genomic_DNA"/>
</dbReference>
<dbReference type="AlphaFoldDB" id="A0A1M4ZXF5"/>
<name>A0A1M4ZXF5_9FIRM</name>
<protein>
    <submittedName>
        <fullName evidence="1">Uncharacterized protein</fullName>
    </submittedName>
</protein>
<evidence type="ECO:0000313" key="1">
    <source>
        <dbReference type="EMBL" id="SHF22733.1"/>
    </source>
</evidence>
<sequence length="284" mass="30851">MISFGQKKIWMFFVFVIVCAFLSINIFTLASATEYAHTIDDDIVLASDMVVDGNLKINSGKTVNLNGHTLQVKGNLDQEGHIIVGRGNVLVEADYNLWGSATLNMNHESDMIFVGGDFYVRSTAAHVDRLTDGVIEFKGNFTQRRVTYGAYTNFQATGNHLVVFSGDGEQVVDMGSGLVNQSRFNNIDVKSTGNVDFATVAQFVGNIKFTTDNFTGRLTPAGEEATVTGGVWPGDLTTNESFKLLHDMDIKGNLSIPVNSAIDINGKTVKVDGDYVQTSGEVIL</sequence>
<dbReference type="Proteomes" id="UP000184251">
    <property type="component" value="Unassembled WGS sequence"/>
</dbReference>
<proteinExistence type="predicted"/>
<gene>
    <name evidence="1" type="ORF">SAMN02746064_02168</name>
</gene>